<protein>
    <submittedName>
        <fullName evidence="1">Uncharacterized protein</fullName>
    </submittedName>
</protein>
<organism evidence="1 2">
    <name type="scientific">Neurospora intermedia</name>
    <dbReference type="NCBI Taxonomy" id="5142"/>
    <lineage>
        <taxon>Eukaryota</taxon>
        <taxon>Fungi</taxon>
        <taxon>Dikarya</taxon>
        <taxon>Ascomycota</taxon>
        <taxon>Pezizomycotina</taxon>
        <taxon>Sordariomycetes</taxon>
        <taxon>Sordariomycetidae</taxon>
        <taxon>Sordariales</taxon>
        <taxon>Sordariaceae</taxon>
        <taxon>Neurospora</taxon>
    </lineage>
</organism>
<keyword evidence="2" id="KW-1185">Reference proteome</keyword>
<proteinExistence type="predicted"/>
<sequence length="116" mass="12162">MDFSTHILMMRGGTPCASALGAELGNLLGGHHLTLAHQHSTSPTHNILKTHSVGGPSVAWQPAGGYRGACSLGGFSRHITGARWRWQSSPVDSTNIHSGQWDSGGLPLVIVNLDGT</sequence>
<comment type="caution">
    <text evidence="1">The sequence shown here is derived from an EMBL/GenBank/DDBJ whole genome shotgun (WGS) entry which is preliminary data.</text>
</comment>
<accession>A0ABR3DAL9</accession>
<evidence type="ECO:0000313" key="2">
    <source>
        <dbReference type="Proteomes" id="UP001451303"/>
    </source>
</evidence>
<gene>
    <name evidence="1" type="ORF">QR685DRAFT_298879</name>
</gene>
<reference evidence="1 2" key="1">
    <citation type="submission" date="2023-09" db="EMBL/GenBank/DDBJ databases">
        <title>Multi-omics analysis of a traditional fermented food reveals byproduct-associated fungal strains for waste-to-food upcycling.</title>
        <authorList>
            <consortium name="Lawrence Berkeley National Laboratory"/>
            <person name="Rekdal V.M."/>
            <person name="Villalobos-Escobedo J.M."/>
            <person name="Rodriguez-Valeron N."/>
            <person name="Garcia M.O."/>
            <person name="Vasquez D.P."/>
            <person name="Damayanti I."/>
            <person name="Sorensen P.M."/>
            <person name="Baidoo E.E."/>
            <person name="De Carvalho A.C."/>
            <person name="Riley R."/>
            <person name="Lipzen A."/>
            <person name="He G."/>
            <person name="Yan M."/>
            <person name="Haridas S."/>
            <person name="Daum C."/>
            <person name="Yoshinaga Y."/>
            <person name="Ng V."/>
            <person name="Grigoriev I.V."/>
            <person name="Munk R."/>
            <person name="Nuraida L."/>
            <person name="Wijaya C.H."/>
            <person name="Morales P.-C."/>
            <person name="Keasling J.D."/>
        </authorList>
    </citation>
    <scope>NUCLEOTIDE SEQUENCE [LARGE SCALE GENOMIC DNA]</scope>
    <source>
        <strain evidence="1 2">FGSC 2613</strain>
    </source>
</reference>
<dbReference type="Proteomes" id="UP001451303">
    <property type="component" value="Unassembled WGS sequence"/>
</dbReference>
<dbReference type="EMBL" id="JAVLET010000005">
    <property type="protein sequence ID" value="KAL0469732.1"/>
    <property type="molecule type" value="Genomic_DNA"/>
</dbReference>
<evidence type="ECO:0000313" key="1">
    <source>
        <dbReference type="EMBL" id="KAL0469732.1"/>
    </source>
</evidence>
<name>A0ABR3DAL9_NEUIN</name>